<reference evidence="3" key="1">
    <citation type="submission" date="2022-10" db="EMBL/GenBank/DDBJ databases">
        <authorList>
            <person name="Chen Y."/>
            <person name="Dougan E. K."/>
            <person name="Chan C."/>
            <person name="Rhodes N."/>
            <person name="Thang M."/>
        </authorList>
    </citation>
    <scope>NUCLEOTIDE SEQUENCE</scope>
</reference>
<dbReference type="EMBL" id="CAMXCT010002393">
    <property type="protein sequence ID" value="CAI3997908.1"/>
    <property type="molecule type" value="Genomic_DNA"/>
</dbReference>
<keyword evidence="5" id="KW-1185">Reference proteome</keyword>
<dbReference type="AlphaFoldDB" id="A0A9P1G2S9"/>
<feature type="compositionally biased region" description="Acidic residues" evidence="1">
    <location>
        <begin position="108"/>
        <end position="123"/>
    </location>
</feature>
<dbReference type="EMBL" id="CAMXCT020002393">
    <property type="protein sequence ID" value="CAL1151283.1"/>
    <property type="molecule type" value="Genomic_DNA"/>
</dbReference>
<dbReference type="EMBL" id="CAMXCT030002393">
    <property type="protein sequence ID" value="CAL4785220.1"/>
    <property type="molecule type" value="Genomic_DNA"/>
</dbReference>
<keyword evidence="2" id="KW-0812">Transmembrane</keyword>
<comment type="caution">
    <text evidence="3">The sequence shown here is derived from an EMBL/GenBank/DDBJ whole genome shotgun (WGS) entry which is preliminary data.</text>
</comment>
<evidence type="ECO:0000313" key="3">
    <source>
        <dbReference type="EMBL" id="CAI3997908.1"/>
    </source>
</evidence>
<feature type="region of interest" description="Disordered" evidence="1">
    <location>
        <begin position="84"/>
        <end position="125"/>
    </location>
</feature>
<accession>A0A9P1G2S9</accession>
<sequence>MLLSATGIPGAEAVQFTVKGIVVPYIQVIVIVIGFVLVVIAVFLAGINYERRRALRHHPGPQGLQEPLLVHGDGAQMEFDPEFEMSDTSSDEMMDAIRDGGEGRHQQDEEEEESELLEQDFGSDDGLARPVTYEGDIVTPVLTPRLGDGTRVFATNGETVSWLTPGQVAYLQGEGRVVLSDREVNQRRAALQAEMPPSINEVLTAEVMHEIAEGTYRGSFRLPIDASDWDGVGPEERALRVQALEDSLLLALHPEEMDDELRVEARALRAQLRTARTVEQAIEERRRGGATAVDGEKTEKFYQPIEGNTQHI</sequence>
<gene>
    <name evidence="3" type="ORF">C1SCF055_LOCUS24246</name>
</gene>
<evidence type="ECO:0000256" key="1">
    <source>
        <dbReference type="SAM" id="MobiDB-lite"/>
    </source>
</evidence>
<evidence type="ECO:0000256" key="2">
    <source>
        <dbReference type="SAM" id="Phobius"/>
    </source>
</evidence>
<evidence type="ECO:0000313" key="5">
    <source>
        <dbReference type="Proteomes" id="UP001152797"/>
    </source>
</evidence>
<evidence type="ECO:0000313" key="4">
    <source>
        <dbReference type="EMBL" id="CAL1151283.1"/>
    </source>
</evidence>
<reference evidence="4" key="2">
    <citation type="submission" date="2024-04" db="EMBL/GenBank/DDBJ databases">
        <authorList>
            <person name="Chen Y."/>
            <person name="Shah S."/>
            <person name="Dougan E. K."/>
            <person name="Thang M."/>
            <person name="Chan C."/>
        </authorList>
    </citation>
    <scope>NUCLEOTIDE SEQUENCE [LARGE SCALE GENOMIC DNA]</scope>
</reference>
<name>A0A9P1G2S9_9DINO</name>
<feature type="transmembrane region" description="Helical" evidence="2">
    <location>
        <begin position="23"/>
        <end position="47"/>
    </location>
</feature>
<keyword evidence="2" id="KW-1133">Transmembrane helix</keyword>
<feature type="compositionally biased region" description="Basic and acidic residues" evidence="1">
    <location>
        <begin position="95"/>
        <end position="107"/>
    </location>
</feature>
<dbReference type="Proteomes" id="UP001152797">
    <property type="component" value="Unassembled WGS sequence"/>
</dbReference>
<protein>
    <submittedName>
        <fullName evidence="3">Uncharacterized protein</fullName>
    </submittedName>
</protein>
<organism evidence="3">
    <name type="scientific">Cladocopium goreaui</name>
    <dbReference type="NCBI Taxonomy" id="2562237"/>
    <lineage>
        <taxon>Eukaryota</taxon>
        <taxon>Sar</taxon>
        <taxon>Alveolata</taxon>
        <taxon>Dinophyceae</taxon>
        <taxon>Suessiales</taxon>
        <taxon>Symbiodiniaceae</taxon>
        <taxon>Cladocopium</taxon>
    </lineage>
</organism>
<feature type="compositionally biased region" description="Acidic residues" evidence="1">
    <location>
        <begin position="84"/>
        <end position="94"/>
    </location>
</feature>
<proteinExistence type="predicted"/>
<keyword evidence="2" id="KW-0472">Membrane</keyword>